<dbReference type="PANTHER" id="PTHR23416">
    <property type="entry name" value="SIALIC ACID SYNTHASE-RELATED"/>
    <property type="match status" value="1"/>
</dbReference>
<dbReference type="InterPro" id="IPR024688">
    <property type="entry name" value="Mac_dom"/>
</dbReference>
<name>A0A0R1SNE2_9LACO</name>
<keyword evidence="3" id="KW-0677">Repeat</keyword>
<dbReference type="eggNOG" id="COG0110">
    <property type="taxonomic scope" value="Bacteria"/>
</dbReference>
<dbReference type="Pfam" id="PF00132">
    <property type="entry name" value="Hexapep"/>
    <property type="match status" value="1"/>
</dbReference>
<dbReference type="SUPFAM" id="SSF51161">
    <property type="entry name" value="Trimeric LpxA-like enzymes"/>
    <property type="match status" value="1"/>
</dbReference>
<organism evidence="5 6">
    <name type="scientific">Companilactobacillus versmoldensis DSM 14857 = KCTC 3814</name>
    <dbReference type="NCBI Taxonomy" id="1423815"/>
    <lineage>
        <taxon>Bacteria</taxon>
        <taxon>Bacillati</taxon>
        <taxon>Bacillota</taxon>
        <taxon>Bacilli</taxon>
        <taxon>Lactobacillales</taxon>
        <taxon>Lactobacillaceae</taxon>
        <taxon>Companilactobacillus</taxon>
    </lineage>
</organism>
<evidence type="ECO:0000313" key="6">
    <source>
        <dbReference type="Proteomes" id="UP000051647"/>
    </source>
</evidence>
<dbReference type="AlphaFoldDB" id="A0A0R1SNE2"/>
<accession>A0A0R1SNE2</accession>
<gene>
    <name evidence="5" type="ORF">FC27_GL001616</name>
</gene>
<dbReference type="Proteomes" id="UP000051647">
    <property type="component" value="Unassembled WGS sequence"/>
</dbReference>
<evidence type="ECO:0000256" key="1">
    <source>
        <dbReference type="ARBA" id="ARBA00007274"/>
    </source>
</evidence>
<dbReference type="Pfam" id="PF12464">
    <property type="entry name" value="Mac"/>
    <property type="match status" value="1"/>
</dbReference>
<proteinExistence type="inferred from homology"/>
<dbReference type="InterPro" id="IPR011004">
    <property type="entry name" value="Trimer_LpxA-like_sf"/>
</dbReference>
<dbReference type="InterPro" id="IPR051159">
    <property type="entry name" value="Hexapeptide_acetyltransf"/>
</dbReference>
<dbReference type="PATRIC" id="fig|1423815.3.peg.1653"/>
<dbReference type="OrthoDB" id="9812571at2"/>
<dbReference type="CDD" id="cd03357">
    <property type="entry name" value="LbH_MAT_GAT"/>
    <property type="match status" value="1"/>
</dbReference>
<dbReference type="PANTHER" id="PTHR23416:SF23">
    <property type="entry name" value="ACETYLTRANSFERASE C18B11.09C-RELATED"/>
    <property type="match status" value="1"/>
</dbReference>
<feature type="domain" description="Maltose/galactoside acetyltransferase" evidence="4">
    <location>
        <begin position="11"/>
        <end position="67"/>
    </location>
</feature>
<reference evidence="5 6" key="1">
    <citation type="journal article" date="2015" name="Genome Announc.">
        <title>Expanding the biotechnology potential of lactobacilli through comparative genomics of 213 strains and associated genera.</title>
        <authorList>
            <person name="Sun Z."/>
            <person name="Harris H.M."/>
            <person name="McCann A."/>
            <person name="Guo C."/>
            <person name="Argimon S."/>
            <person name="Zhang W."/>
            <person name="Yang X."/>
            <person name="Jeffery I.B."/>
            <person name="Cooney J.C."/>
            <person name="Kagawa T.F."/>
            <person name="Liu W."/>
            <person name="Song Y."/>
            <person name="Salvetti E."/>
            <person name="Wrobel A."/>
            <person name="Rasinkangas P."/>
            <person name="Parkhill J."/>
            <person name="Rea M.C."/>
            <person name="O'Sullivan O."/>
            <person name="Ritari J."/>
            <person name="Douillard F.P."/>
            <person name="Paul Ross R."/>
            <person name="Yang R."/>
            <person name="Briner A.E."/>
            <person name="Felis G.E."/>
            <person name="de Vos W.M."/>
            <person name="Barrangou R."/>
            <person name="Klaenhammer T.R."/>
            <person name="Caufield P.W."/>
            <person name="Cui Y."/>
            <person name="Zhang H."/>
            <person name="O'Toole P.W."/>
        </authorList>
    </citation>
    <scope>NUCLEOTIDE SEQUENCE [LARGE SCALE GENOMIC DNA]</scope>
    <source>
        <strain evidence="5 6">DSM 14857</strain>
    </source>
</reference>
<evidence type="ECO:0000259" key="4">
    <source>
        <dbReference type="SMART" id="SM01266"/>
    </source>
</evidence>
<dbReference type="EMBL" id="AZFA01000004">
    <property type="protein sequence ID" value="KRL67592.1"/>
    <property type="molecule type" value="Genomic_DNA"/>
</dbReference>
<dbReference type="InterPro" id="IPR001451">
    <property type="entry name" value="Hexapep"/>
</dbReference>
<dbReference type="GO" id="GO:0008374">
    <property type="term" value="F:O-acyltransferase activity"/>
    <property type="evidence" value="ECO:0007669"/>
    <property type="project" value="TreeGrafter"/>
</dbReference>
<keyword evidence="2 5" id="KW-0808">Transferase</keyword>
<dbReference type="GO" id="GO:0016407">
    <property type="term" value="F:acetyltransferase activity"/>
    <property type="evidence" value="ECO:0007669"/>
    <property type="project" value="InterPro"/>
</dbReference>
<dbReference type="STRING" id="1423815.FC27_GL001616"/>
<evidence type="ECO:0000256" key="2">
    <source>
        <dbReference type="ARBA" id="ARBA00022679"/>
    </source>
</evidence>
<dbReference type="Gene3D" id="2.160.10.10">
    <property type="entry name" value="Hexapeptide repeat proteins"/>
    <property type="match status" value="1"/>
</dbReference>
<dbReference type="SMART" id="SM01266">
    <property type="entry name" value="Mac"/>
    <property type="match status" value="1"/>
</dbReference>
<sequence length="216" mass="24073">MISEEKIREFKKLRQSGEIYNCSDEDFIEYQHHLVQKIYEYNHTPETDLGLKKGEQILKDTVGIYGENLTITPPVDANCGLDSVSFGKNVYVNYNCSFVDDGNISFGDYSMIGPNVTFATAAHPISPKLRQNQLQYNKSINIGKNVWIGAGAIILPGVTIGDNSIIGAGSIVNKDVQSNIIVAGNPAKKIRSITEKDDQIYDHDKIISQDIREKYL</sequence>
<keyword evidence="6" id="KW-1185">Reference proteome</keyword>
<comment type="caution">
    <text evidence="5">The sequence shown here is derived from an EMBL/GenBank/DDBJ whole genome shotgun (WGS) entry which is preliminary data.</text>
</comment>
<evidence type="ECO:0000313" key="5">
    <source>
        <dbReference type="EMBL" id="KRL67592.1"/>
    </source>
</evidence>
<dbReference type="PROSITE" id="PS00101">
    <property type="entry name" value="HEXAPEP_TRANSFERASES"/>
    <property type="match status" value="1"/>
</dbReference>
<comment type="similarity">
    <text evidence="1">Belongs to the transferase hexapeptide repeat family.</text>
</comment>
<evidence type="ECO:0000256" key="3">
    <source>
        <dbReference type="ARBA" id="ARBA00022737"/>
    </source>
</evidence>
<dbReference type="InterPro" id="IPR018357">
    <property type="entry name" value="Hexapep_transf_CS"/>
</dbReference>
<dbReference type="RefSeq" id="WP_010624152.1">
    <property type="nucleotide sequence ID" value="NZ_AZFA01000004.1"/>
</dbReference>
<protein>
    <submittedName>
        <fullName evidence="5">Galactoside O-acetyltransferase</fullName>
    </submittedName>
</protein>